<dbReference type="AlphaFoldDB" id="A0A3B1DNE1"/>
<keyword evidence="2" id="KW-0378">Hydrolase</keyword>
<evidence type="ECO:0000313" key="2">
    <source>
        <dbReference type="EMBL" id="VAX33215.1"/>
    </source>
</evidence>
<dbReference type="EC" id="3.2.1.-" evidence="2"/>
<dbReference type="Pfam" id="PF10135">
    <property type="entry name" value="Rod-binding"/>
    <property type="match status" value="1"/>
</dbReference>
<name>A0A3B1DNE1_9ZZZZ</name>
<feature type="domain" description="Flagellar protein FlgJ N-terminal" evidence="1">
    <location>
        <begin position="57"/>
        <end position="104"/>
    </location>
</feature>
<sequence>MNTIPALQNQGSAFSQLAETKMAGLKKQAESGEYKGEEELKKLAQQFESIFMNQLMKSMRATLPKDGLLSSFSVDMYESMFDQEVAGEMSKGKGMGLADVLYTQLSRMNGTAPGAEENSESVEPAKPVFYAPGKTEEIFKSEESAESIFYAPGKKENP</sequence>
<accession>A0A3B1DNE1</accession>
<reference evidence="2" key="1">
    <citation type="submission" date="2018-06" db="EMBL/GenBank/DDBJ databases">
        <authorList>
            <person name="Zhirakovskaya E."/>
        </authorList>
    </citation>
    <scope>NUCLEOTIDE SEQUENCE</scope>
</reference>
<evidence type="ECO:0000259" key="1">
    <source>
        <dbReference type="Pfam" id="PF10135"/>
    </source>
</evidence>
<dbReference type="EMBL" id="UOGG01000238">
    <property type="protein sequence ID" value="VAX33215.1"/>
    <property type="molecule type" value="Genomic_DNA"/>
</dbReference>
<proteinExistence type="predicted"/>
<keyword evidence="2" id="KW-0326">Glycosidase</keyword>
<keyword evidence="2" id="KW-0969">Cilium</keyword>
<protein>
    <submittedName>
        <fullName evidence="2">Flagellar protein FlgJ [peptidoglycan hydrolase]</fullName>
        <ecNumber evidence="2">3.2.1.-</ecNumber>
    </submittedName>
</protein>
<keyword evidence="2" id="KW-0282">Flagellum</keyword>
<gene>
    <name evidence="2" type="ORF">MNBD_NITROSPINAE05-853</name>
</gene>
<dbReference type="GO" id="GO:0016798">
    <property type="term" value="F:hydrolase activity, acting on glycosyl bonds"/>
    <property type="evidence" value="ECO:0007669"/>
    <property type="project" value="UniProtKB-KW"/>
</dbReference>
<dbReference type="PRINTS" id="PR01002">
    <property type="entry name" value="FLGFLGJ"/>
</dbReference>
<keyword evidence="2" id="KW-0966">Cell projection</keyword>
<dbReference type="InterPro" id="IPR019301">
    <property type="entry name" value="Flagellar_prot_FlgJ_N"/>
</dbReference>
<organism evidence="2">
    <name type="scientific">hydrothermal vent metagenome</name>
    <dbReference type="NCBI Taxonomy" id="652676"/>
    <lineage>
        <taxon>unclassified sequences</taxon>
        <taxon>metagenomes</taxon>
        <taxon>ecological metagenomes</taxon>
    </lineage>
</organism>